<proteinExistence type="predicted"/>
<dbReference type="Pfam" id="PF17111">
    <property type="entry name" value="PigL_N"/>
    <property type="match status" value="1"/>
</dbReference>
<organism evidence="4 5">
    <name type="scientific">Arthrobotrys flagrans</name>
    <name type="common">Nematode-trapping fungus</name>
    <name type="synonym">Trichothecium flagrans</name>
    <dbReference type="NCBI Taxonomy" id="97331"/>
    <lineage>
        <taxon>Eukaryota</taxon>
        <taxon>Fungi</taxon>
        <taxon>Dikarya</taxon>
        <taxon>Ascomycota</taxon>
        <taxon>Pezizomycotina</taxon>
        <taxon>Orbiliomycetes</taxon>
        <taxon>Orbiliales</taxon>
        <taxon>Orbiliaceae</taxon>
        <taxon>Arthrobotrys</taxon>
    </lineage>
</organism>
<evidence type="ECO:0000313" key="5">
    <source>
        <dbReference type="Proteomes" id="UP000283090"/>
    </source>
</evidence>
<dbReference type="SUPFAM" id="SSF48452">
    <property type="entry name" value="TPR-like"/>
    <property type="match status" value="1"/>
</dbReference>
<dbReference type="SMART" id="SM00028">
    <property type="entry name" value="TPR"/>
    <property type="match status" value="3"/>
</dbReference>
<dbReference type="RefSeq" id="XP_067486712.1">
    <property type="nucleotide sequence ID" value="XM_067638867.1"/>
</dbReference>
<reference evidence="4 5" key="1">
    <citation type="submission" date="2019-01" db="EMBL/GenBank/DDBJ databases">
        <title>Intercellular communication is required for trap formation in the nematode-trapping fungus Duddingtonia flagrans.</title>
        <authorList>
            <person name="Youssar L."/>
            <person name="Wernet V."/>
            <person name="Hensel N."/>
            <person name="Hildebrandt H.-G."/>
            <person name="Fischer R."/>
        </authorList>
    </citation>
    <scope>NUCLEOTIDE SEQUENCE [LARGE SCALE GENOMIC DNA]</scope>
    <source>
        <strain evidence="4 5">CBS H-5679</strain>
    </source>
</reference>
<dbReference type="PANTHER" id="PTHR35205:SF1">
    <property type="entry name" value="ZU5 DOMAIN-CONTAINING PROTEIN"/>
    <property type="match status" value="1"/>
</dbReference>
<gene>
    <name evidence="4" type="ORF">DFL_009043</name>
</gene>
<dbReference type="Proteomes" id="UP000283090">
    <property type="component" value="Unassembled WGS sequence"/>
</dbReference>
<keyword evidence="5" id="KW-1185">Reference proteome</keyword>
<accession>A0A436ZQG9</accession>
<dbReference type="Pfam" id="PF00931">
    <property type="entry name" value="NB-ARC"/>
    <property type="match status" value="1"/>
</dbReference>
<evidence type="ECO:0008006" key="6">
    <source>
        <dbReference type="Google" id="ProtNLM"/>
    </source>
</evidence>
<dbReference type="AlphaFoldDB" id="A0A436ZQG9"/>
<dbReference type="Pfam" id="PF13424">
    <property type="entry name" value="TPR_12"/>
    <property type="match status" value="1"/>
</dbReference>
<dbReference type="GeneID" id="93591354"/>
<dbReference type="OrthoDB" id="6161812at2759"/>
<dbReference type="Gene3D" id="1.25.40.10">
    <property type="entry name" value="Tetratricopeptide repeat domain"/>
    <property type="match status" value="2"/>
</dbReference>
<dbReference type="InterPro" id="IPR031348">
    <property type="entry name" value="PigL_N"/>
</dbReference>
<dbReference type="STRING" id="97331.A0A436ZQG9"/>
<dbReference type="SUPFAM" id="SSF52540">
    <property type="entry name" value="P-loop containing nucleoside triphosphate hydrolases"/>
    <property type="match status" value="1"/>
</dbReference>
<name>A0A436ZQG9_ARTFL</name>
<dbReference type="InterPro" id="IPR002182">
    <property type="entry name" value="NB-ARC"/>
</dbReference>
<dbReference type="EMBL" id="SAEB01000012">
    <property type="protein sequence ID" value="RVD81168.1"/>
    <property type="molecule type" value="Genomic_DNA"/>
</dbReference>
<dbReference type="PANTHER" id="PTHR35205">
    <property type="entry name" value="NB-ARC AND TPR DOMAIN PROTEIN"/>
    <property type="match status" value="1"/>
</dbReference>
<dbReference type="InterPro" id="IPR011990">
    <property type="entry name" value="TPR-like_helical_dom_sf"/>
</dbReference>
<evidence type="ECO:0000259" key="2">
    <source>
        <dbReference type="Pfam" id="PF17111"/>
    </source>
</evidence>
<feature type="domain" description="DUF7779" evidence="3">
    <location>
        <begin position="464"/>
        <end position="542"/>
    </location>
</feature>
<dbReference type="InterPro" id="IPR019734">
    <property type="entry name" value="TPR_rpt"/>
</dbReference>
<evidence type="ECO:0000313" key="4">
    <source>
        <dbReference type="EMBL" id="RVD81168.1"/>
    </source>
</evidence>
<feature type="domain" description="Azaphilone pigments biosynthesis cluster protein L N-terminal" evidence="2">
    <location>
        <begin position="2"/>
        <end position="192"/>
    </location>
</feature>
<evidence type="ECO:0000259" key="1">
    <source>
        <dbReference type="Pfam" id="PF00931"/>
    </source>
</evidence>
<protein>
    <recommendedName>
        <fullName evidence="6">Fungal N-terminal domain-containing protein</fullName>
    </recommendedName>
</protein>
<dbReference type="VEuPathDB" id="FungiDB:DFL_009043"/>
<dbReference type="InterPro" id="IPR056681">
    <property type="entry name" value="DUF7779"/>
</dbReference>
<dbReference type="Gene3D" id="3.40.50.300">
    <property type="entry name" value="P-loop containing nucleotide triphosphate hydrolases"/>
    <property type="match status" value="1"/>
</dbReference>
<dbReference type="InterPro" id="IPR027417">
    <property type="entry name" value="P-loop_NTPase"/>
</dbReference>
<comment type="caution">
    <text evidence="4">The sequence shown here is derived from an EMBL/GenBank/DDBJ whole genome shotgun (WGS) entry which is preliminary data.</text>
</comment>
<sequence length="932" mass="105350">MAEAVGIASAAITFISAAVVVIRTTQQVTSDFRTCAKDLSDLVDEITHLDKILQKLQDLETAISKFPNQVISEAGLTAPFRNRCTRDLRGLEECVTALRRNLNGNVFQRLKAKLYWGVGTKLKAKQFTSKIQEYKGSLTVALDVFQSFVSLHNTEQLDGIQNSITENKKSHDKKLHNITQNLDRLNQSSSQSKRLLSDFQIAIETIDKRLKEGPIEKRKKMVLTLPCHQIPYPPNGHFLGRESLLEDIKNTLQAEKVPGSQLALKAFALYGMPGVGKTQTALRYVYSNTDYYKIILWISADETNKILQDFSSAATLLGLDVNSNDLMENFRAVNNFLIAFDKPWLIVYDNADDLDILQTYLPTTNKGNVLVTSRNPEARHGAIESGAEKFKAVDPLKLATLSYQLGHLPLALDQIASYLRESECPLDEFIRIYADREQALQLQETKTAKVPWYAHTIATSFDLSIKKLSIEASTTLEVFGFLHPDAIPDIMLDDKEAGSFLNKSLSRYNIIRDLRRFSLITYNEKSRSISLHRLVQDAALRQTISKPLPNEAFGIVVRLLYQAFPKQHPFRNHMTELWEECEKYVPHVITFHERFANAVKTVEPHLQVSFCELLYNCCWYLFERGRFDTSLEIARTAELICEKADIKDGGLLLADIYTVQGAMHTELSDNVDVATELFQKALEVREAAVTAGALEIDHPNRANSFMNLGVSVANSDPAKALELQKRAIDIRESTTRFQKEQESSLSLNYLNIGRCYWMVGDPDQAVISFQTCIAIVEELETRTKGSYIQKPMALSALGNVQIDQKKMGEALTSWTKAMQSMEEILGTSHLKTASCYYKVGWLVHKQKEYNRAIDLINLALDTYNKKTPTTVRGEIARAKRMLARVQEDAGLVEAAKQNKREAEELKFSITGKVIGEEETEQDYDNLVAYFYR</sequence>
<feature type="domain" description="NB-ARC" evidence="1">
    <location>
        <begin position="242"/>
        <end position="377"/>
    </location>
</feature>
<dbReference type="Pfam" id="PF25000">
    <property type="entry name" value="DUF7779"/>
    <property type="match status" value="1"/>
</dbReference>
<evidence type="ECO:0000259" key="3">
    <source>
        <dbReference type="Pfam" id="PF25000"/>
    </source>
</evidence>